<evidence type="ECO:0008006" key="3">
    <source>
        <dbReference type="Google" id="ProtNLM"/>
    </source>
</evidence>
<evidence type="ECO:0000313" key="1">
    <source>
        <dbReference type="EMBL" id="KAB1641414.1"/>
    </source>
</evidence>
<accession>A0A7J5B9Q7</accession>
<name>A0A7J5B9Q7_9MICO</name>
<gene>
    <name evidence="1" type="ORF">F8O05_12550</name>
</gene>
<evidence type="ECO:0000313" key="2">
    <source>
        <dbReference type="Proteomes" id="UP000433493"/>
    </source>
</evidence>
<dbReference type="OrthoDB" id="5123454at2"/>
<sequence length="65" mass="7176">MATTTRIALTATQRAELANIRASWAVEGQHVTATEMDVLERVATGELDPRTAYTLMHEQDAPAHR</sequence>
<dbReference type="Proteomes" id="UP000433493">
    <property type="component" value="Unassembled WGS sequence"/>
</dbReference>
<proteinExistence type="predicted"/>
<dbReference type="EMBL" id="WBKB01000009">
    <property type="protein sequence ID" value="KAB1641414.1"/>
    <property type="molecule type" value="Genomic_DNA"/>
</dbReference>
<dbReference type="AlphaFoldDB" id="A0A7J5B9Q7"/>
<comment type="caution">
    <text evidence="1">The sequence shown here is derived from an EMBL/GenBank/DDBJ whole genome shotgun (WGS) entry which is preliminary data.</text>
</comment>
<dbReference type="RefSeq" id="WP_158053097.1">
    <property type="nucleotide sequence ID" value="NZ_WBKB01000009.1"/>
</dbReference>
<keyword evidence="2" id="KW-1185">Reference proteome</keyword>
<organism evidence="1 2">
    <name type="scientific">Gulosibacter chungangensis</name>
    <dbReference type="NCBI Taxonomy" id="979746"/>
    <lineage>
        <taxon>Bacteria</taxon>
        <taxon>Bacillati</taxon>
        <taxon>Actinomycetota</taxon>
        <taxon>Actinomycetes</taxon>
        <taxon>Micrococcales</taxon>
        <taxon>Microbacteriaceae</taxon>
        <taxon>Gulosibacter</taxon>
    </lineage>
</organism>
<reference evidence="1 2" key="1">
    <citation type="submission" date="2019-09" db="EMBL/GenBank/DDBJ databases">
        <title>Phylogeny of genus Pseudoclavibacter and closely related genus.</title>
        <authorList>
            <person name="Li Y."/>
        </authorList>
    </citation>
    <scope>NUCLEOTIDE SEQUENCE [LARGE SCALE GENOMIC DNA]</scope>
    <source>
        <strain evidence="1 2">KCTC 13959</strain>
    </source>
</reference>
<protein>
    <recommendedName>
        <fullName evidence="3">Antitoxin VbhA domain-containing protein</fullName>
    </recommendedName>
</protein>